<dbReference type="EMBL" id="JASAYQ010000017">
    <property type="protein sequence ID" value="MDP8173494.1"/>
    <property type="molecule type" value="Genomic_DNA"/>
</dbReference>
<gene>
    <name evidence="4" type="ORF">QJU93_09025</name>
</gene>
<reference evidence="4" key="1">
    <citation type="journal article" date="2023" name="Front. Microbiol.">
        <title>Phylogeography and host specificity of Pasteurellaceae pathogenic to sea-farmed fish in the north-east Atlantic.</title>
        <authorList>
            <person name="Gulla S."/>
            <person name="Colquhoun D.J."/>
            <person name="Olsen A.B."/>
            <person name="Spilsberg B."/>
            <person name="Lagesen K."/>
            <person name="Aakesson C.P."/>
            <person name="Strom S."/>
            <person name="Manji F."/>
            <person name="Birkbeck T.H."/>
            <person name="Nilsen H.K."/>
        </authorList>
    </citation>
    <scope>NUCLEOTIDE SEQUENCE</scope>
    <source>
        <strain evidence="4">TW16_20</strain>
    </source>
</reference>
<feature type="domain" description="DUF3944" evidence="3">
    <location>
        <begin position="3"/>
        <end position="37"/>
    </location>
</feature>
<dbReference type="RefSeq" id="WP_306374510.1">
    <property type="nucleotide sequence ID" value="NZ_JASAYK010000005.1"/>
</dbReference>
<dbReference type="InterPro" id="IPR021150">
    <property type="entry name" value="Ubiq_cyt_c_chap"/>
</dbReference>
<comment type="similarity">
    <text evidence="1">Belongs to the UPF0174 family.</text>
</comment>
<proteinExistence type="inferred from homology"/>
<organism evidence="4 5">
    <name type="scientific">Phocoenobacter skyensis</name>
    <dbReference type="NCBI Taxonomy" id="97481"/>
    <lineage>
        <taxon>Bacteria</taxon>
        <taxon>Pseudomonadati</taxon>
        <taxon>Pseudomonadota</taxon>
        <taxon>Gammaproteobacteria</taxon>
        <taxon>Pasteurellales</taxon>
        <taxon>Pasteurellaceae</taxon>
        <taxon>Phocoenobacter</taxon>
    </lineage>
</organism>
<accession>A0AAJ6P1A8</accession>
<evidence type="ECO:0000259" key="3">
    <source>
        <dbReference type="Pfam" id="PF13099"/>
    </source>
</evidence>
<dbReference type="Pfam" id="PF13099">
    <property type="entry name" value="DUF3944"/>
    <property type="match status" value="1"/>
</dbReference>
<sequence>MAYRYDPDLDFLQHLESDDLKELYDVLVYDKDGDKRLTETLSVSNERKEYGSNYSIYWERIAEELQCYGANTFVTLLRFGKGVTYHEILCDVCDKLKVNYNKNSAIEKIEQHLLMKILEKSLEEMSSSEKQELARSIGIKNTDNVTPELLTAAFLKIFKLGGFKSYQLTVIVVNAILKALIGRGLSFAGNAALTRTMAVLTGPIGWVITGLWTAIDIAGPAYRVTIPAVITVIGLRQKYINRHMLSELNIE</sequence>
<protein>
    <submittedName>
        <fullName evidence="4">DUF3944 domain-containing protein</fullName>
    </submittedName>
</protein>
<dbReference type="AlphaFoldDB" id="A0AAJ6P1A8"/>
<evidence type="ECO:0000313" key="5">
    <source>
        <dbReference type="Proteomes" id="UP001236239"/>
    </source>
</evidence>
<feature type="domain" description="Ubiquinol-cytochrome c chaperone" evidence="2">
    <location>
        <begin position="57"/>
        <end position="227"/>
    </location>
</feature>
<evidence type="ECO:0000259" key="2">
    <source>
        <dbReference type="Pfam" id="PF03981"/>
    </source>
</evidence>
<evidence type="ECO:0000313" key="4">
    <source>
        <dbReference type="EMBL" id="MDP8173494.1"/>
    </source>
</evidence>
<dbReference type="Pfam" id="PF03981">
    <property type="entry name" value="Ubiq_cyt_C_chap"/>
    <property type="match status" value="1"/>
</dbReference>
<dbReference type="InterPro" id="IPR025217">
    <property type="entry name" value="DUF3944"/>
</dbReference>
<name>A0AAJ6P1A8_9PAST</name>
<evidence type="ECO:0000256" key="1">
    <source>
        <dbReference type="ARBA" id="ARBA00006436"/>
    </source>
</evidence>
<comment type="caution">
    <text evidence="4">The sequence shown here is derived from an EMBL/GenBank/DDBJ whole genome shotgun (WGS) entry which is preliminary data.</text>
</comment>
<dbReference type="Proteomes" id="UP001236239">
    <property type="component" value="Unassembled WGS sequence"/>
</dbReference>